<feature type="compositionally biased region" description="Basic and acidic residues" evidence="1">
    <location>
        <begin position="357"/>
        <end position="386"/>
    </location>
</feature>
<feature type="compositionally biased region" description="Basic and acidic residues" evidence="1">
    <location>
        <begin position="37"/>
        <end position="64"/>
    </location>
</feature>
<organism evidence="2 3">
    <name type="scientific">Vitis rotundifolia</name>
    <name type="common">Muscadine grape</name>
    <dbReference type="NCBI Taxonomy" id="103349"/>
    <lineage>
        <taxon>Eukaryota</taxon>
        <taxon>Viridiplantae</taxon>
        <taxon>Streptophyta</taxon>
        <taxon>Embryophyta</taxon>
        <taxon>Tracheophyta</taxon>
        <taxon>Spermatophyta</taxon>
        <taxon>Magnoliopsida</taxon>
        <taxon>eudicotyledons</taxon>
        <taxon>Gunneridae</taxon>
        <taxon>Pentapetalae</taxon>
        <taxon>rosids</taxon>
        <taxon>Vitales</taxon>
        <taxon>Vitaceae</taxon>
        <taxon>Viteae</taxon>
        <taxon>Vitis</taxon>
    </lineage>
</organism>
<feature type="compositionally biased region" description="Basic and acidic residues" evidence="1">
    <location>
        <begin position="319"/>
        <end position="333"/>
    </location>
</feature>
<feature type="compositionally biased region" description="Basic and acidic residues" evidence="1">
    <location>
        <begin position="215"/>
        <end position="227"/>
    </location>
</feature>
<feature type="region of interest" description="Disordered" evidence="1">
    <location>
        <begin position="139"/>
        <end position="470"/>
    </location>
</feature>
<dbReference type="Proteomes" id="UP001168098">
    <property type="component" value="Unassembled WGS sequence"/>
</dbReference>
<feature type="compositionally biased region" description="Polar residues" evidence="1">
    <location>
        <begin position="437"/>
        <end position="464"/>
    </location>
</feature>
<keyword evidence="3" id="KW-1185">Reference proteome</keyword>
<dbReference type="PANTHER" id="PTHR34660:SF3">
    <property type="entry name" value="RRM DOMAIN-CONTAINING PROTEIN"/>
    <property type="match status" value="1"/>
</dbReference>
<accession>A0AA38ZY59</accession>
<feature type="compositionally biased region" description="Pro residues" evidence="1">
    <location>
        <begin position="1"/>
        <end position="11"/>
    </location>
</feature>
<name>A0AA38ZY59_VITRO</name>
<gene>
    <name evidence="2" type="ORF">PVL29_009286</name>
</gene>
<feature type="compositionally biased region" description="Basic and acidic residues" evidence="1">
    <location>
        <begin position="408"/>
        <end position="430"/>
    </location>
</feature>
<evidence type="ECO:0000256" key="1">
    <source>
        <dbReference type="SAM" id="MobiDB-lite"/>
    </source>
</evidence>
<evidence type="ECO:0000313" key="3">
    <source>
        <dbReference type="Proteomes" id="UP001168098"/>
    </source>
</evidence>
<sequence>MSRCFPFPPPGYEKKTRSDDTDLLTKEKRKEKRHQKDKKDKDRREGKEKKDEERSKEKNREKKDRKEKKKDKKERNRDREKNRTSDEKRIEGKPASYNGEKPHPNNLPGVEISNSKIVQELGQRLGDKDKIIGSPMVQKVTLTDKGRPELGGSMVESNIGNSAEKKRKSKDKNNTGKANGQGNKVEARNPENAAAHNSGWMDRQRIEQGYIGTWSEEKGKTNDKNDAGKANGQGNKVQARVSENATVHNSGWMDQRRVAQSNIGNWAEEERKSKDKNDAGKANGQGNKVEARGPENATVHNSPWMDQRRIGQSIIGNWAEEKSKTKDKDDARKANGQGNKVEARGPESATVHTSAWMDRRRIEGMQVEKKDVEKQVKVKENNEHNGSHSRGNKKKDKDREKKSKAKDKHRDKEKEKMEKMTGKREPDTKQTKLKGSDQASIDTQNSKSETLLKGNSKSFATSGNLGKRKEHETNGLFHENRMQPNKLPRPIPSSHPVVENGWKSDPSQIITQFAPEKQLLPFNHKADIKKHKINGLAETQHSNSASMSFSSATVQTSEKCEASAKQLHPDSKYLSQILSVPKIEECSNFDDQEWLFSSKNLQSKKMEVGSLGFDGTMQVWAEALPIKSADVSALPYVIPY</sequence>
<proteinExistence type="predicted"/>
<comment type="caution">
    <text evidence="2">The sequence shown here is derived from an EMBL/GenBank/DDBJ whole genome shotgun (WGS) entry which is preliminary data.</text>
</comment>
<feature type="compositionally biased region" description="Basic and acidic residues" evidence="1">
    <location>
        <begin position="12"/>
        <end position="28"/>
    </location>
</feature>
<feature type="compositionally biased region" description="Basic and acidic residues" evidence="1">
    <location>
        <begin position="268"/>
        <end position="279"/>
    </location>
</feature>
<dbReference type="EMBL" id="JARBHA010000007">
    <property type="protein sequence ID" value="KAJ9697396.1"/>
    <property type="molecule type" value="Genomic_DNA"/>
</dbReference>
<reference evidence="2 3" key="1">
    <citation type="journal article" date="2023" name="BMC Biotechnol.">
        <title>Vitis rotundifolia cv Carlos genome sequencing.</title>
        <authorList>
            <person name="Huff M."/>
            <person name="Hulse-Kemp A."/>
            <person name="Scheffler B."/>
            <person name="Youngblood R."/>
            <person name="Simpson S."/>
            <person name="Babiker E."/>
            <person name="Staton M."/>
        </authorList>
    </citation>
    <scope>NUCLEOTIDE SEQUENCE [LARGE SCALE GENOMIC DNA]</scope>
    <source>
        <tissue evidence="2">Leaf</tissue>
    </source>
</reference>
<feature type="compositionally biased region" description="Polar residues" evidence="1">
    <location>
        <begin position="232"/>
        <end position="249"/>
    </location>
</feature>
<dbReference type="AlphaFoldDB" id="A0AA38ZY59"/>
<dbReference type="PANTHER" id="PTHR34660">
    <property type="entry name" value="MYB-LIKE PROTEIN X"/>
    <property type="match status" value="1"/>
</dbReference>
<feature type="region of interest" description="Disordered" evidence="1">
    <location>
        <begin position="1"/>
        <end position="113"/>
    </location>
</feature>
<evidence type="ECO:0000313" key="2">
    <source>
        <dbReference type="EMBL" id="KAJ9697396.1"/>
    </source>
</evidence>
<protein>
    <submittedName>
        <fullName evidence="2">Uncharacterized protein</fullName>
    </submittedName>
</protein>
<feature type="compositionally biased region" description="Basic and acidic residues" evidence="1">
    <location>
        <begin position="73"/>
        <end position="92"/>
    </location>
</feature>